<dbReference type="Gene3D" id="2.130.10.10">
    <property type="entry name" value="YVTN repeat-like/Quinoprotein amine dehydrogenase"/>
    <property type="match status" value="1"/>
</dbReference>
<name>A0A1I8MHM4_MUSDO</name>
<dbReference type="EC" id="2.3.2.27" evidence="4"/>
<evidence type="ECO:0000256" key="10">
    <source>
        <dbReference type="ARBA" id="ARBA00022771"/>
    </source>
</evidence>
<dbReference type="InterPro" id="IPR001841">
    <property type="entry name" value="Znf_RING"/>
</dbReference>
<dbReference type="Gene3D" id="3.30.40.10">
    <property type="entry name" value="Zinc/RING finger domain, C3HC4 (zinc finger)"/>
    <property type="match status" value="1"/>
</dbReference>
<keyword evidence="10 16" id="KW-0863">Zinc-finger</keyword>
<dbReference type="Proteomes" id="UP001652621">
    <property type="component" value="Unplaced"/>
</dbReference>
<dbReference type="eggNOG" id="KOG1645">
    <property type="taxonomic scope" value="Eukaryota"/>
</dbReference>
<evidence type="ECO:0000313" key="23">
    <source>
        <dbReference type="RefSeq" id="XP_058975506.1"/>
    </source>
</evidence>
<dbReference type="SUPFAM" id="SSF50978">
    <property type="entry name" value="WD40 repeat-like"/>
    <property type="match status" value="1"/>
</dbReference>
<dbReference type="RefSeq" id="XP_005180852.1">
    <property type="nucleotide sequence ID" value="XM_005180795.3"/>
</dbReference>
<keyword evidence="20" id="KW-1185">Reference proteome</keyword>
<evidence type="ECO:0000256" key="15">
    <source>
        <dbReference type="ARBA" id="ARBA00034306"/>
    </source>
</evidence>
<keyword evidence="9" id="KW-0227">DNA damage</keyword>
<dbReference type="PANTHER" id="PTHR16047">
    <property type="entry name" value="RFWD3 PROTEIN"/>
    <property type="match status" value="1"/>
</dbReference>
<dbReference type="VEuPathDB" id="VectorBase:MDOA004990"/>
<dbReference type="GeneID" id="101889175"/>
<dbReference type="Pfam" id="PF23419">
    <property type="entry name" value="WD40_RFWD3"/>
    <property type="match status" value="1"/>
</dbReference>
<evidence type="ECO:0000256" key="4">
    <source>
        <dbReference type="ARBA" id="ARBA00012483"/>
    </source>
</evidence>
<protein>
    <recommendedName>
        <fullName evidence="4">RING-type E3 ubiquitin transferase</fullName>
        <ecNumber evidence="4">2.3.2.27</ecNumber>
    </recommendedName>
</protein>
<keyword evidence="10 16" id="KW-0479">Metal-binding</keyword>
<evidence type="ECO:0000256" key="1">
    <source>
        <dbReference type="ARBA" id="ARBA00000900"/>
    </source>
</evidence>
<evidence type="ECO:0000256" key="13">
    <source>
        <dbReference type="ARBA" id="ARBA00023204"/>
    </source>
</evidence>
<reference evidence="21 22" key="2">
    <citation type="submission" date="2025-04" db="UniProtKB">
        <authorList>
            <consortium name="RefSeq"/>
        </authorList>
    </citation>
    <scope>IDENTIFICATION</scope>
    <source>
        <strain evidence="21 22">Aabys</strain>
        <tissue evidence="23">Whole body</tissue>
    </source>
</reference>
<evidence type="ECO:0000313" key="19">
    <source>
        <dbReference type="EnsemblMetazoa" id="MDOA004990-PA"/>
    </source>
</evidence>
<dbReference type="KEGG" id="mde:101889175"/>
<keyword evidence="11" id="KW-0833">Ubl conjugation pathway</keyword>
<feature type="domain" description="RING-type" evidence="18">
    <location>
        <begin position="122"/>
        <end position="164"/>
    </location>
</feature>
<comment type="subcellular location">
    <subcellularLocation>
        <location evidence="2">Cytoplasm</location>
    </subcellularLocation>
    <subcellularLocation>
        <location evidence="15">Nucleus</location>
        <location evidence="15">Nuclear body</location>
    </subcellularLocation>
</comment>
<dbReference type="RefSeq" id="XP_058975506.1">
    <property type="nucleotide sequence ID" value="XM_059119523.1"/>
</dbReference>
<dbReference type="GO" id="GO:0005737">
    <property type="term" value="C:cytoplasm"/>
    <property type="evidence" value="ECO:0007669"/>
    <property type="project" value="UniProtKB-SubCell"/>
</dbReference>
<dbReference type="InterPro" id="IPR056527">
    <property type="entry name" value="WD40_RFWD3"/>
</dbReference>
<keyword evidence="14" id="KW-0539">Nucleus</keyword>
<keyword evidence="6" id="KW-0853">WD repeat</keyword>
<dbReference type="PANTHER" id="PTHR16047:SF7">
    <property type="entry name" value="E3 UBIQUITIN-PROTEIN LIGASE RFWD3"/>
    <property type="match status" value="1"/>
</dbReference>
<comment type="catalytic activity">
    <reaction evidence="1">
        <text>S-ubiquitinyl-[E2 ubiquitin-conjugating enzyme]-L-cysteine + [acceptor protein]-L-lysine = [E2 ubiquitin-conjugating enzyme]-L-cysteine + N(6)-ubiquitinyl-[acceptor protein]-L-lysine.</text>
        <dbReference type="EC" id="2.3.2.27"/>
    </reaction>
</comment>
<evidence type="ECO:0000256" key="11">
    <source>
        <dbReference type="ARBA" id="ARBA00022786"/>
    </source>
</evidence>
<feature type="compositionally biased region" description="Low complexity" evidence="17">
    <location>
        <begin position="11"/>
        <end position="36"/>
    </location>
</feature>
<comment type="pathway">
    <text evidence="3">Protein modification; protein ubiquitination.</text>
</comment>
<dbReference type="InterPro" id="IPR037381">
    <property type="entry name" value="RFWD3"/>
</dbReference>
<dbReference type="VEuPathDB" id="VectorBase:MDOMA2_019148"/>
<evidence type="ECO:0000313" key="22">
    <source>
        <dbReference type="RefSeq" id="XP_019891364.1"/>
    </source>
</evidence>
<dbReference type="AlphaFoldDB" id="A0A1I8MHM4"/>
<evidence type="ECO:0000256" key="6">
    <source>
        <dbReference type="ARBA" id="ARBA00022574"/>
    </source>
</evidence>
<evidence type="ECO:0000256" key="2">
    <source>
        <dbReference type="ARBA" id="ARBA00004496"/>
    </source>
</evidence>
<dbReference type="SUPFAM" id="SSF57850">
    <property type="entry name" value="RING/U-box"/>
    <property type="match status" value="1"/>
</dbReference>
<feature type="compositionally biased region" description="Polar residues" evidence="17">
    <location>
        <begin position="63"/>
        <end position="77"/>
    </location>
</feature>
<gene>
    <name evidence="19" type="primary">101889175</name>
    <name evidence="21 22 23" type="synonym">LOC101889175</name>
</gene>
<evidence type="ECO:0000256" key="14">
    <source>
        <dbReference type="ARBA" id="ARBA00023242"/>
    </source>
</evidence>
<evidence type="ECO:0000259" key="18">
    <source>
        <dbReference type="PROSITE" id="PS50089"/>
    </source>
</evidence>
<keyword evidence="12" id="KW-0862">Zinc</keyword>
<evidence type="ECO:0000256" key="9">
    <source>
        <dbReference type="ARBA" id="ARBA00022763"/>
    </source>
</evidence>
<dbReference type="RefSeq" id="XP_019891364.1">
    <property type="nucleotide sequence ID" value="XM_020035805.1"/>
</dbReference>
<feature type="compositionally biased region" description="Low complexity" evidence="17">
    <location>
        <begin position="46"/>
        <end position="55"/>
    </location>
</feature>
<evidence type="ECO:0000256" key="12">
    <source>
        <dbReference type="ARBA" id="ARBA00022833"/>
    </source>
</evidence>
<dbReference type="EnsemblMetazoa" id="MDOA004990-RA">
    <property type="protein sequence ID" value="MDOA004990-PA"/>
    <property type="gene ID" value="MDOA004990"/>
</dbReference>
<dbReference type="STRING" id="7370.A0A1I8MHM4"/>
<feature type="compositionally biased region" description="Polar residues" evidence="17">
    <location>
        <begin position="1"/>
        <end position="10"/>
    </location>
</feature>
<dbReference type="InterPro" id="IPR015943">
    <property type="entry name" value="WD40/YVTN_repeat-like_dom_sf"/>
</dbReference>
<dbReference type="InterPro" id="IPR013083">
    <property type="entry name" value="Znf_RING/FYVE/PHD"/>
</dbReference>
<dbReference type="PROSITE" id="PS50089">
    <property type="entry name" value="ZF_RING_2"/>
    <property type="match status" value="1"/>
</dbReference>
<evidence type="ECO:0000256" key="8">
    <source>
        <dbReference type="ARBA" id="ARBA00022737"/>
    </source>
</evidence>
<feature type="region of interest" description="Disordered" evidence="17">
    <location>
        <begin position="1"/>
        <end position="90"/>
    </location>
</feature>
<keyword evidence="5" id="KW-0963">Cytoplasm</keyword>
<evidence type="ECO:0000256" key="7">
    <source>
        <dbReference type="ARBA" id="ARBA00022679"/>
    </source>
</evidence>
<keyword evidence="13" id="KW-0234">DNA repair</keyword>
<keyword evidence="8" id="KW-0677">Repeat</keyword>
<dbReference type="InterPro" id="IPR036322">
    <property type="entry name" value="WD40_repeat_dom_sf"/>
</dbReference>
<dbReference type="GO" id="GO:0061630">
    <property type="term" value="F:ubiquitin protein ligase activity"/>
    <property type="evidence" value="ECO:0007669"/>
    <property type="project" value="UniProtKB-EC"/>
</dbReference>
<proteinExistence type="predicted"/>
<evidence type="ECO:0000256" key="3">
    <source>
        <dbReference type="ARBA" id="ARBA00004906"/>
    </source>
</evidence>
<dbReference type="GO" id="GO:0016604">
    <property type="term" value="C:nuclear body"/>
    <property type="evidence" value="ECO:0007669"/>
    <property type="project" value="UniProtKB-SubCell"/>
</dbReference>
<dbReference type="GO" id="GO:0036297">
    <property type="term" value="P:interstrand cross-link repair"/>
    <property type="evidence" value="ECO:0007669"/>
    <property type="project" value="InterPro"/>
</dbReference>
<evidence type="ECO:0000256" key="5">
    <source>
        <dbReference type="ARBA" id="ARBA00022490"/>
    </source>
</evidence>
<dbReference type="OrthoDB" id="5600418at2759"/>
<sequence>MASFATGDNTSSDSSSDTESVSSPSSSNSLSGFESDASTETETSDSDSSSSSANSTDDENTTGSSTLQEATNSSGYETNEKLELPLLNPRKQRARLIQNLLKRNAPDEDNGGDEDGDNGLECSLCMQNCEMSGEHRLCSLKCGHFFGESCIRIRLKESACPECKTKARQRHIRYLYAKRLKVIDRSEEQRVREQLRQERIRTQILEFELDSMKMSYADVMKKMQQLEANHVTLRGSLERSDVESSYEKLEENVMASNGDSGYSLVLDRNIAISRKPCCRIMKYADKQTKLIVSQKGFFPGYGLRLMNAPSFESSNYLYTSQKMVCDITMSAEQNLIAVASKERSSKLFDLRNYQAVTVFKPGKVPILSCAISSCQGNENELFLGSHQGCIYVYDIRNPGNYRQEHKIVEDTTPVIQIEIVKESLDFPCGGFIICQKTSLWFYEIRHSRESGVLATCLISQENIVSMNYNKEAQTLLVQLGTSLRQHRMRHILGKLTKLNATPTLQILEVYYAKTSSPVTSRSTQIRLNNNNIVAAYAQDQKLLSLFATNETNQLSIQSYPVTKIIYDLCPIYMNDLTYLAALNKSKCFIYKLSKSGSLM</sequence>
<evidence type="ECO:0000256" key="16">
    <source>
        <dbReference type="PROSITE-ProRule" id="PRU00175"/>
    </source>
</evidence>
<evidence type="ECO:0000313" key="21">
    <source>
        <dbReference type="RefSeq" id="XP_005180852.1"/>
    </source>
</evidence>
<dbReference type="GO" id="GO:0008270">
    <property type="term" value="F:zinc ion binding"/>
    <property type="evidence" value="ECO:0007669"/>
    <property type="project" value="UniProtKB-KW"/>
</dbReference>
<evidence type="ECO:0000256" key="17">
    <source>
        <dbReference type="SAM" id="MobiDB-lite"/>
    </source>
</evidence>
<dbReference type="GO" id="GO:0016567">
    <property type="term" value="P:protein ubiquitination"/>
    <property type="evidence" value="ECO:0007669"/>
    <property type="project" value="InterPro"/>
</dbReference>
<reference evidence="19" key="1">
    <citation type="submission" date="2020-05" db="UniProtKB">
        <authorList>
            <consortium name="EnsemblMetazoa"/>
        </authorList>
    </citation>
    <scope>IDENTIFICATION</scope>
    <source>
        <strain evidence="19">Aabys</strain>
    </source>
</reference>
<accession>A0A1I8MHM4</accession>
<keyword evidence="7" id="KW-0808">Transferase</keyword>
<evidence type="ECO:0000313" key="20">
    <source>
        <dbReference type="Proteomes" id="UP001652621"/>
    </source>
</evidence>
<organism evidence="19">
    <name type="scientific">Musca domestica</name>
    <name type="common">House fly</name>
    <dbReference type="NCBI Taxonomy" id="7370"/>
    <lineage>
        <taxon>Eukaryota</taxon>
        <taxon>Metazoa</taxon>
        <taxon>Ecdysozoa</taxon>
        <taxon>Arthropoda</taxon>
        <taxon>Hexapoda</taxon>
        <taxon>Insecta</taxon>
        <taxon>Pterygota</taxon>
        <taxon>Neoptera</taxon>
        <taxon>Endopterygota</taxon>
        <taxon>Diptera</taxon>
        <taxon>Brachycera</taxon>
        <taxon>Muscomorpha</taxon>
        <taxon>Muscoidea</taxon>
        <taxon>Muscidae</taxon>
        <taxon>Musca</taxon>
    </lineage>
</organism>